<protein>
    <submittedName>
        <fullName evidence="1">Outer membrane porin OpcP</fullName>
    </submittedName>
</protein>
<dbReference type="GeneID" id="93062682"/>
<dbReference type="Proteomes" id="UP000001812">
    <property type="component" value="Chromosome II"/>
</dbReference>
<organism evidence="1">
    <name type="scientific">Burkholderia pseudomallei 1710a</name>
    <dbReference type="NCBI Taxonomy" id="320371"/>
    <lineage>
        <taxon>Bacteria</taxon>
        <taxon>Pseudomonadati</taxon>
        <taxon>Pseudomonadota</taxon>
        <taxon>Betaproteobacteria</taxon>
        <taxon>Burkholderiales</taxon>
        <taxon>Burkholderiaceae</taxon>
        <taxon>Burkholderia</taxon>
        <taxon>pseudomallei group</taxon>
    </lineage>
</organism>
<dbReference type="EMBL" id="CM000833">
    <property type="protein sequence ID" value="EET04755.1"/>
    <property type="molecule type" value="Genomic_DNA"/>
</dbReference>
<reference evidence="1" key="1">
    <citation type="submission" date="2009-05" db="EMBL/GenBank/DDBJ databases">
        <authorList>
            <person name="Harkins D.M."/>
            <person name="DeShazer D."/>
            <person name="Woods D.E."/>
            <person name="Brinkac L.M."/>
            <person name="Brown K.A."/>
            <person name="Hung G.C."/>
            <person name="Tuanyok A."/>
            <person name="Zhang B."/>
            <person name="Nierman W.C."/>
        </authorList>
    </citation>
    <scope>NUCLEOTIDE SEQUENCE [LARGE SCALE GENOMIC DNA]</scope>
    <source>
        <strain evidence="1">1710a</strain>
    </source>
</reference>
<name>A0A0E1VUZ1_BURPE</name>
<dbReference type="AlphaFoldDB" id="A0A0E1VUZ1"/>
<dbReference type="HOGENOM" id="CLU_3286200_0_0_4"/>
<dbReference type="RefSeq" id="WP_004198249.1">
    <property type="nucleotide sequence ID" value="NZ_CM000833.1"/>
</dbReference>
<accession>A0A0E1VUZ1</accession>
<sequence length="40" mass="4393">MTADVGIGRVRRIVTIRRRLVTGSAKNGFVFFANGIRLCA</sequence>
<proteinExistence type="predicted"/>
<evidence type="ECO:0000313" key="1">
    <source>
        <dbReference type="EMBL" id="EET04755.1"/>
    </source>
</evidence>
<gene>
    <name evidence="1" type="ORF">BURPS1710A_A3255</name>
</gene>